<feature type="transmembrane region" description="Helical" evidence="9">
    <location>
        <begin position="53"/>
        <end position="71"/>
    </location>
</feature>
<keyword evidence="9" id="KW-1133">Transmembrane helix</keyword>
<evidence type="ECO:0000313" key="12">
    <source>
        <dbReference type="Proteomes" id="UP001597417"/>
    </source>
</evidence>
<keyword evidence="4" id="KW-0808">Transferase</keyword>
<evidence type="ECO:0000256" key="5">
    <source>
        <dbReference type="ARBA" id="ARBA00022741"/>
    </source>
</evidence>
<keyword evidence="6 11" id="KW-0418">Kinase</keyword>
<dbReference type="EC" id="2.7.13.3" evidence="2"/>
<dbReference type="PANTHER" id="PTHR24421:SF10">
    <property type="entry name" value="NITRATE_NITRITE SENSOR PROTEIN NARQ"/>
    <property type="match status" value="1"/>
</dbReference>
<keyword evidence="9" id="KW-0472">Membrane</keyword>
<comment type="caution">
    <text evidence="11">The sequence shown here is derived from an EMBL/GenBank/DDBJ whole genome shotgun (WGS) entry which is preliminary data.</text>
</comment>
<evidence type="ECO:0000256" key="9">
    <source>
        <dbReference type="SAM" id="Phobius"/>
    </source>
</evidence>
<keyword evidence="9" id="KW-0812">Transmembrane</keyword>
<evidence type="ECO:0000259" key="10">
    <source>
        <dbReference type="Pfam" id="PF07730"/>
    </source>
</evidence>
<evidence type="ECO:0000256" key="8">
    <source>
        <dbReference type="ARBA" id="ARBA00023012"/>
    </source>
</evidence>
<evidence type="ECO:0000256" key="1">
    <source>
        <dbReference type="ARBA" id="ARBA00000085"/>
    </source>
</evidence>
<dbReference type="PANTHER" id="PTHR24421">
    <property type="entry name" value="NITRATE/NITRITE SENSOR PROTEIN NARX-RELATED"/>
    <property type="match status" value="1"/>
</dbReference>
<sequence length="340" mass="36193">MVFRGGRTVTPWAIGVAGMLLTMNAPVSGVWAQTGALCQLTLLNLVSARRHRVAALATVVTFLAMCVALSPQPEFHFLGAGGMTVAGWTLGSAGLGAVVRIRREYAMTVEARARWALETREAEASRRVAEERLRIAREVHDVLGHHVAVIRVHAGLARRSFRAAPDRAATALRETEAAAKAVMREMPGILRLLRDTANAEPPSPLPKLEEIDALLETARGAGLDVVLDREVDAERVSQLVAVTAYRLVQECLTNARRHGTGPLELVVRTGPATLTLVASNAVAATPPRREGGGHGLVGMRERVHAVGGRLAISSGGGVFRLMAELPLEAGTDLAEDGRHG</sequence>
<evidence type="ECO:0000256" key="2">
    <source>
        <dbReference type="ARBA" id="ARBA00012438"/>
    </source>
</evidence>
<dbReference type="InterPro" id="IPR050482">
    <property type="entry name" value="Sensor_HK_TwoCompSys"/>
</dbReference>
<organism evidence="11 12">
    <name type="scientific">Amycolatopsis pigmentata</name>
    <dbReference type="NCBI Taxonomy" id="450801"/>
    <lineage>
        <taxon>Bacteria</taxon>
        <taxon>Bacillati</taxon>
        <taxon>Actinomycetota</taxon>
        <taxon>Actinomycetes</taxon>
        <taxon>Pseudonocardiales</taxon>
        <taxon>Pseudonocardiaceae</taxon>
        <taxon>Amycolatopsis</taxon>
    </lineage>
</organism>
<protein>
    <recommendedName>
        <fullName evidence="2">histidine kinase</fullName>
        <ecNumber evidence="2">2.7.13.3</ecNumber>
    </recommendedName>
</protein>
<evidence type="ECO:0000256" key="6">
    <source>
        <dbReference type="ARBA" id="ARBA00022777"/>
    </source>
</evidence>
<proteinExistence type="predicted"/>
<name>A0ABW5GAA3_9PSEU</name>
<keyword evidence="3" id="KW-0597">Phosphoprotein</keyword>
<gene>
    <name evidence="11" type="ORF">ACFSXZ_40600</name>
</gene>
<dbReference type="Gene3D" id="1.20.5.1930">
    <property type="match status" value="1"/>
</dbReference>
<keyword evidence="8" id="KW-0902">Two-component regulatory system</keyword>
<dbReference type="RefSeq" id="WP_378271823.1">
    <property type="nucleotide sequence ID" value="NZ_JBHUKR010000029.1"/>
</dbReference>
<dbReference type="CDD" id="cd16917">
    <property type="entry name" value="HATPase_UhpB-NarQ-NarX-like"/>
    <property type="match status" value="1"/>
</dbReference>
<dbReference type="Pfam" id="PF07730">
    <property type="entry name" value="HisKA_3"/>
    <property type="match status" value="1"/>
</dbReference>
<accession>A0ABW5GAA3</accession>
<keyword evidence="5" id="KW-0547">Nucleotide-binding</keyword>
<feature type="transmembrane region" description="Helical" evidence="9">
    <location>
        <begin position="77"/>
        <end position="99"/>
    </location>
</feature>
<dbReference type="GO" id="GO:0016301">
    <property type="term" value="F:kinase activity"/>
    <property type="evidence" value="ECO:0007669"/>
    <property type="project" value="UniProtKB-KW"/>
</dbReference>
<reference evidence="12" key="1">
    <citation type="journal article" date="2019" name="Int. J. Syst. Evol. Microbiol.">
        <title>The Global Catalogue of Microorganisms (GCM) 10K type strain sequencing project: providing services to taxonomists for standard genome sequencing and annotation.</title>
        <authorList>
            <consortium name="The Broad Institute Genomics Platform"/>
            <consortium name="The Broad Institute Genome Sequencing Center for Infectious Disease"/>
            <person name="Wu L."/>
            <person name="Ma J."/>
        </authorList>
    </citation>
    <scope>NUCLEOTIDE SEQUENCE [LARGE SCALE GENOMIC DNA]</scope>
    <source>
        <strain evidence="12">CGMCC 4.7645</strain>
    </source>
</reference>
<feature type="transmembrane region" description="Helical" evidence="9">
    <location>
        <begin position="12"/>
        <end position="32"/>
    </location>
</feature>
<keyword evidence="7" id="KW-0067">ATP-binding</keyword>
<dbReference type="SUPFAM" id="SSF55874">
    <property type="entry name" value="ATPase domain of HSP90 chaperone/DNA topoisomerase II/histidine kinase"/>
    <property type="match status" value="1"/>
</dbReference>
<feature type="domain" description="Signal transduction histidine kinase subgroup 3 dimerisation and phosphoacceptor" evidence="10">
    <location>
        <begin position="131"/>
        <end position="196"/>
    </location>
</feature>
<dbReference type="EMBL" id="JBHUKR010000029">
    <property type="protein sequence ID" value="MFD2422642.1"/>
    <property type="molecule type" value="Genomic_DNA"/>
</dbReference>
<evidence type="ECO:0000256" key="7">
    <source>
        <dbReference type="ARBA" id="ARBA00022840"/>
    </source>
</evidence>
<evidence type="ECO:0000313" key="11">
    <source>
        <dbReference type="EMBL" id="MFD2422642.1"/>
    </source>
</evidence>
<comment type="catalytic activity">
    <reaction evidence="1">
        <text>ATP + protein L-histidine = ADP + protein N-phospho-L-histidine.</text>
        <dbReference type="EC" id="2.7.13.3"/>
    </reaction>
</comment>
<dbReference type="Proteomes" id="UP001597417">
    <property type="component" value="Unassembled WGS sequence"/>
</dbReference>
<dbReference type="InterPro" id="IPR036890">
    <property type="entry name" value="HATPase_C_sf"/>
</dbReference>
<dbReference type="InterPro" id="IPR011712">
    <property type="entry name" value="Sig_transdc_His_kin_sub3_dim/P"/>
</dbReference>
<dbReference type="Gene3D" id="3.30.565.10">
    <property type="entry name" value="Histidine kinase-like ATPase, C-terminal domain"/>
    <property type="match status" value="1"/>
</dbReference>
<evidence type="ECO:0000256" key="3">
    <source>
        <dbReference type="ARBA" id="ARBA00022553"/>
    </source>
</evidence>
<evidence type="ECO:0000256" key="4">
    <source>
        <dbReference type="ARBA" id="ARBA00022679"/>
    </source>
</evidence>
<keyword evidence="12" id="KW-1185">Reference proteome</keyword>